<dbReference type="RefSeq" id="WP_002575294.1">
    <property type="nucleotide sequence ID" value="NZ_BAABZS010000001.1"/>
</dbReference>
<dbReference type="GeneID" id="23113098"/>
<dbReference type="InterPro" id="IPR000847">
    <property type="entry name" value="LysR_HTH_N"/>
</dbReference>
<evidence type="ECO:0000313" key="6">
    <source>
        <dbReference type="EMBL" id="VYT52988.1"/>
    </source>
</evidence>
<accession>A0A6N2XI95</accession>
<comment type="similarity">
    <text evidence="1">Belongs to the LysR transcriptional regulatory family.</text>
</comment>
<evidence type="ECO:0000259" key="5">
    <source>
        <dbReference type="PROSITE" id="PS50931"/>
    </source>
</evidence>
<dbReference type="PANTHER" id="PTHR30126">
    <property type="entry name" value="HTH-TYPE TRANSCRIPTIONAL REGULATOR"/>
    <property type="match status" value="1"/>
</dbReference>
<evidence type="ECO:0000256" key="3">
    <source>
        <dbReference type="ARBA" id="ARBA00023125"/>
    </source>
</evidence>
<dbReference type="GO" id="GO:0003700">
    <property type="term" value="F:DNA-binding transcription factor activity"/>
    <property type="evidence" value="ECO:0007669"/>
    <property type="project" value="InterPro"/>
</dbReference>
<dbReference type="Gene3D" id="1.10.10.10">
    <property type="entry name" value="Winged helix-like DNA-binding domain superfamily/Winged helix DNA-binding domain"/>
    <property type="match status" value="1"/>
</dbReference>
<dbReference type="Pfam" id="PF00126">
    <property type="entry name" value="HTH_1"/>
    <property type="match status" value="1"/>
</dbReference>
<dbReference type="CDD" id="cd05466">
    <property type="entry name" value="PBP2_LTTR_substrate"/>
    <property type="match status" value="1"/>
</dbReference>
<keyword evidence="4" id="KW-0804">Transcription</keyword>
<dbReference type="PANTHER" id="PTHR30126:SF40">
    <property type="entry name" value="HTH-TYPE TRANSCRIPTIONAL REGULATOR GLTR"/>
    <property type="match status" value="1"/>
</dbReference>
<dbReference type="Pfam" id="PF03466">
    <property type="entry name" value="LysR_substrate"/>
    <property type="match status" value="1"/>
</dbReference>
<dbReference type="PRINTS" id="PR00039">
    <property type="entry name" value="HTHLYSR"/>
</dbReference>
<evidence type="ECO:0000256" key="4">
    <source>
        <dbReference type="ARBA" id="ARBA00023163"/>
    </source>
</evidence>
<keyword evidence="2" id="KW-0805">Transcription regulation</keyword>
<evidence type="ECO:0000256" key="2">
    <source>
        <dbReference type="ARBA" id="ARBA00023015"/>
    </source>
</evidence>
<dbReference type="InterPro" id="IPR005119">
    <property type="entry name" value="LysR_subst-bd"/>
</dbReference>
<dbReference type="Gene3D" id="3.40.190.290">
    <property type="match status" value="1"/>
</dbReference>
<dbReference type="AlphaFoldDB" id="A0A6N2XI95"/>
<dbReference type="GO" id="GO:0000976">
    <property type="term" value="F:transcription cis-regulatory region binding"/>
    <property type="evidence" value="ECO:0007669"/>
    <property type="project" value="TreeGrafter"/>
</dbReference>
<reference evidence="6" key="1">
    <citation type="submission" date="2019-11" db="EMBL/GenBank/DDBJ databases">
        <authorList>
            <person name="Feng L."/>
        </authorList>
    </citation>
    <scope>NUCLEOTIDE SEQUENCE</scope>
    <source>
        <strain evidence="6">CbolteaeLFYP116</strain>
    </source>
</reference>
<dbReference type="InterPro" id="IPR036388">
    <property type="entry name" value="WH-like_DNA-bd_sf"/>
</dbReference>
<dbReference type="SUPFAM" id="SSF46785">
    <property type="entry name" value="Winged helix' DNA-binding domain"/>
    <property type="match status" value="1"/>
</dbReference>
<proteinExistence type="inferred from homology"/>
<gene>
    <name evidence="6" type="primary">cbl_2</name>
    <name evidence="6" type="ORF">CBLFYP116_05054</name>
</gene>
<dbReference type="EMBL" id="CACRTF010000017">
    <property type="protein sequence ID" value="VYT52988.1"/>
    <property type="molecule type" value="Genomic_DNA"/>
</dbReference>
<name>A0A6N2XI95_9FIRM</name>
<sequence>MDLENIEVFLEIARTRSISGAAKNLFISQSAVSYRLKMLEDELDCKLIERGRGQNQSRLTKEGEAFLPLAERLKDVRYDIKSFKEISCHPSITVGCVESMGIYLLDEFYNSMVKRNNKVKMYFVLSTDEKLYEMAQHGTIDVGYVVAPQQNKNVSTRRFFKERMILAASSDMEFAGTTVRPGQLDIRDACQFDWKEQGIRLWYEHWFNPKELPYIKTNSPPLAFSFMKNHDCWGIVPHSMGIRLMEDAQMRLYELENPPLERMCYRIAPKGYGCLYPEAIENWNREIEEFIQSKQWLTVCKERGELYD</sequence>
<dbReference type="SUPFAM" id="SSF53850">
    <property type="entry name" value="Periplasmic binding protein-like II"/>
    <property type="match status" value="1"/>
</dbReference>
<organism evidence="6">
    <name type="scientific">Enterocloster bolteae</name>
    <dbReference type="NCBI Taxonomy" id="208479"/>
    <lineage>
        <taxon>Bacteria</taxon>
        <taxon>Bacillati</taxon>
        <taxon>Bacillota</taxon>
        <taxon>Clostridia</taxon>
        <taxon>Lachnospirales</taxon>
        <taxon>Lachnospiraceae</taxon>
        <taxon>Enterocloster</taxon>
    </lineage>
</organism>
<keyword evidence="3" id="KW-0238">DNA-binding</keyword>
<feature type="domain" description="HTH lysR-type" evidence="5">
    <location>
        <begin position="1"/>
        <end position="60"/>
    </location>
</feature>
<protein>
    <submittedName>
        <fullName evidence="6">HTH-type transcriptional regulator cbl</fullName>
    </submittedName>
</protein>
<dbReference type="InterPro" id="IPR036390">
    <property type="entry name" value="WH_DNA-bd_sf"/>
</dbReference>
<evidence type="ECO:0000256" key="1">
    <source>
        <dbReference type="ARBA" id="ARBA00009437"/>
    </source>
</evidence>
<dbReference type="PROSITE" id="PS50931">
    <property type="entry name" value="HTH_LYSR"/>
    <property type="match status" value="1"/>
</dbReference>